<dbReference type="NCBIfam" id="TIGR00787">
    <property type="entry name" value="dctP"/>
    <property type="match status" value="1"/>
</dbReference>
<dbReference type="InterPro" id="IPR004682">
    <property type="entry name" value="TRAP_DctP"/>
</dbReference>
<dbReference type="Proteomes" id="UP000000466">
    <property type="component" value="Chromosome"/>
</dbReference>
<dbReference type="KEGG" id="saga:M5M_10350"/>
<dbReference type="eggNOG" id="COG1638">
    <property type="taxonomic scope" value="Bacteria"/>
</dbReference>
<gene>
    <name evidence="2" type="ordered locus">M5M_10350</name>
</gene>
<dbReference type="PIRSF" id="PIRSF006470">
    <property type="entry name" value="DctB"/>
    <property type="match status" value="1"/>
</dbReference>
<proteinExistence type="predicted"/>
<sequence length="323" mass="35578">MGKLLGLTLLSLALAITGCKGQDTTKRLKLAHTLDTSHPVHQGMVAMAERLNTISGGELTIDIYPSGQLGSEREMIELLQIGSLAMTKVSASPMESFVPEMKVFSLPYVFRDEDHFWRVLDSDLGKQLLVAGERVRLRGLCYYDAGARSFYTTDRAINTPADLEGLKIRVQKSQTAVEMVSTLGGSATPISFGELYTSLQQGVVDGAENNPPSFYSSKHYEVSKYYSLDEHSYVPDMLLVSAHVWRNLSAQHQQWLQQAADESVPVQRALWKQQTEKALAEVQAAGVTVIYPDKTLFAQQVSPMHSALEGTPVGELLNTIKSL</sequence>
<dbReference type="GO" id="GO:0030288">
    <property type="term" value="C:outer membrane-bounded periplasmic space"/>
    <property type="evidence" value="ECO:0007669"/>
    <property type="project" value="InterPro"/>
</dbReference>
<keyword evidence="3" id="KW-1185">Reference proteome</keyword>
<dbReference type="STRING" id="1117647.M5M_10350"/>
<dbReference type="Pfam" id="PF03480">
    <property type="entry name" value="DctP"/>
    <property type="match status" value="1"/>
</dbReference>
<dbReference type="PROSITE" id="PS51257">
    <property type="entry name" value="PROKAR_LIPOPROTEIN"/>
    <property type="match status" value="1"/>
</dbReference>
<dbReference type="AlphaFoldDB" id="K4KJT9"/>
<dbReference type="RefSeq" id="WP_015047415.1">
    <property type="nucleotide sequence ID" value="NC_018868.3"/>
</dbReference>
<dbReference type="InterPro" id="IPR018389">
    <property type="entry name" value="DctP_fam"/>
</dbReference>
<dbReference type="HOGENOM" id="CLU_036176_4_0_6"/>
<dbReference type="GO" id="GO:0055085">
    <property type="term" value="P:transmembrane transport"/>
    <property type="evidence" value="ECO:0007669"/>
    <property type="project" value="InterPro"/>
</dbReference>
<accession>K4KJT9</accession>
<dbReference type="GO" id="GO:0030246">
    <property type="term" value="F:carbohydrate binding"/>
    <property type="evidence" value="ECO:0007669"/>
    <property type="project" value="TreeGrafter"/>
</dbReference>
<dbReference type="CDD" id="cd13671">
    <property type="entry name" value="PBP2_TRAP_SBP_like_3"/>
    <property type="match status" value="1"/>
</dbReference>
<organism evidence="2 3">
    <name type="scientific">Simiduia agarivorans (strain DSM 21679 / JCM 13881 / BCRC 17597 / SA1)</name>
    <dbReference type="NCBI Taxonomy" id="1117647"/>
    <lineage>
        <taxon>Bacteria</taxon>
        <taxon>Pseudomonadati</taxon>
        <taxon>Pseudomonadota</taxon>
        <taxon>Gammaproteobacteria</taxon>
        <taxon>Cellvibrionales</taxon>
        <taxon>Cellvibrionaceae</taxon>
        <taxon>Simiduia</taxon>
    </lineage>
</organism>
<protein>
    <submittedName>
        <fullName evidence="2">TRAP transporter solute receptor, DctP family protein</fullName>
    </submittedName>
</protein>
<dbReference type="PANTHER" id="PTHR33376">
    <property type="match status" value="1"/>
</dbReference>
<evidence type="ECO:0000313" key="2">
    <source>
        <dbReference type="EMBL" id="AFU99251.1"/>
    </source>
</evidence>
<dbReference type="PANTHER" id="PTHR33376:SF2">
    <property type="entry name" value="DICARBOXYLATE-BINDING PERIPLASMIC PROTEIN"/>
    <property type="match status" value="1"/>
</dbReference>
<dbReference type="InterPro" id="IPR038404">
    <property type="entry name" value="TRAP_DctP_sf"/>
</dbReference>
<dbReference type="NCBIfam" id="NF037995">
    <property type="entry name" value="TRAP_S1"/>
    <property type="match status" value="1"/>
</dbReference>
<dbReference type="Gene3D" id="3.40.190.170">
    <property type="entry name" value="Bacterial extracellular solute-binding protein, family 7"/>
    <property type="match status" value="1"/>
</dbReference>
<keyword evidence="2" id="KW-0675">Receptor</keyword>
<keyword evidence="1" id="KW-0732">Signal</keyword>
<evidence type="ECO:0000313" key="3">
    <source>
        <dbReference type="Proteomes" id="UP000000466"/>
    </source>
</evidence>
<dbReference type="EMBL" id="CP003746">
    <property type="protein sequence ID" value="AFU99251.1"/>
    <property type="molecule type" value="Genomic_DNA"/>
</dbReference>
<evidence type="ECO:0000256" key="1">
    <source>
        <dbReference type="ARBA" id="ARBA00022729"/>
    </source>
</evidence>
<name>K4KJT9_SIMAS</name>
<reference evidence="2 3" key="1">
    <citation type="journal article" date="2013" name="Genome Announc.">
        <title>Complete genome sequence of Simiduia agarivorans SA1(T), a marine bacterium able to degrade a variety of polysaccharides.</title>
        <authorList>
            <person name="Lin S.Y."/>
            <person name="Shieh W.Y."/>
            <person name="Chen J.S."/>
            <person name="Tang S.L."/>
        </authorList>
    </citation>
    <scope>NUCLEOTIDE SEQUENCE [LARGE SCALE GENOMIC DNA]</scope>
    <source>
        <strain evidence="3">DSM 21679 / JCM 13881 / BCRC 17597 / SA1</strain>
    </source>
</reference>
<dbReference type="OrthoDB" id="9771186at2"/>